<proteinExistence type="inferred from homology"/>
<gene>
    <name evidence="12" type="ORF">OPV22_028326</name>
</gene>
<dbReference type="Gene3D" id="3.30.420.40">
    <property type="match status" value="2"/>
</dbReference>
<comment type="similarity">
    <text evidence="2">Belongs to the glycosyl hydrolase 5 (cellulase A) family.</text>
</comment>
<dbReference type="InterPro" id="IPR011598">
    <property type="entry name" value="bHLH_dom"/>
</dbReference>
<dbReference type="SMART" id="SM00268">
    <property type="entry name" value="ACTIN"/>
    <property type="match status" value="1"/>
</dbReference>
<evidence type="ECO:0000256" key="1">
    <source>
        <dbReference type="ARBA" id="ARBA00005510"/>
    </source>
</evidence>
<keyword evidence="7" id="KW-0539">Nucleus</keyword>
<reference evidence="12 13" key="1">
    <citation type="submission" date="2022-12" db="EMBL/GenBank/DDBJ databases">
        <title>Chromosome-scale assembly of the Ensete ventricosum genome.</title>
        <authorList>
            <person name="Dussert Y."/>
            <person name="Stocks J."/>
            <person name="Wendawek A."/>
            <person name="Woldeyes F."/>
            <person name="Nichols R.A."/>
            <person name="Borrell J.S."/>
        </authorList>
    </citation>
    <scope>NUCLEOTIDE SEQUENCE [LARGE SCALE GENOMIC DNA]</scope>
    <source>
        <strain evidence="13">cv. Maze</strain>
        <tissue evidence="12">Seeds</tissue>
    </source>
</reference>
<dbReference type="GO" id="GO:0006355">
    <property type="term" value="P:regulation of DNA-templated transcription"/>
    <property type="evidence" value="ECO:0007669"/>
    <property type="project" value="UniProtKB-ARBA"/>
</dbReference>
<dbReference type="GO" id="GO:0003677">
    <property type="term" value="F:DNA binding"/>
    <property type="evidence" value="ECO:0007669"/>
    <property type="project" value="UniProtKB-KW"/>
</dbReference>
<dbReference type="CDD" id="cd11448">
    <property type="entry name" value="bHLH_AtFAMA_like"/>
    <property type="match status" value="1"/>
</dbReference>
<keyword evidence="4" id="KW-0805">Transcription regulation</keyword>
<dbReference type="Proteomes" id="UP001222027">
    <property type="component" value="Unassembled WGS sequence"/>
</dbReference>
<dbReference type="InterPro" id="IPR036638">
    <property type="entry name" value="HLH_DNA-bd_sf"/>
</dbReference>
<dbReference type="PANTHER" id="PTHR31263:SF66">
    <property type="entry name" value="OS04G0481000 PROTEIN"/>
    <property type="match status" value="1"/>
</dbReference>
<dbReference type="PROSITE" id="PS50888">
    <property type="entry name" value="BHLH"/>
    <property type="match status" value="1"/>
</dbReference>
<dbReference type="Gene3D" id="3.20.20.80">
    <property type="entry name" value="Glycosidases"/>
    <property type="match status" value="1"/>
</dbReference>
<evidence type="ECO:0000256" key="10">
    <source>
        <dbReference type="SAM" id="SignalP"/>
    </source>
</evidence>
<dbReference type="InterPro" id="IPR043129">
    <property type="entry name" value="ATPase_NBD"/>
</dbReference>
<sequence length="958" mass="106242">MTPSLLFLLFLFATTASPAPIALPLSTSSRWVVDDDGRRVKLACVNWAAHLEPTVAEGLSKQPLDAISKSVAAMGFNCVRLTWPLYLLTDSSFGSLTVRQSLERLGLAESAAGVRVNNPGLLDLTLVQAFQAVVSNLASNSLMVILDNQISKPGWCCSKYDDNGFFGDKYFDPDEWLRGLEMMATMFNSSASVVGMSLRNELRGPKQNVSLWYRGAEIVHSANPDILVILSGLDYDKDLSFLSEKQVNLSFTKKLVFEYHWYGFSDGGDWGSQNPNEVCAMVIGNITRKGGFLLEQGWPLFLSEFGIDQRGVNEADNHFLSCFLSFAAEKDIDWALWALQGSYYIREGQLGLDETYGALSWDWCKARNSSFIQRLSAIQSPFQDKHLPGPGLPKSSPYNMIFHPSTGLCIVTNSQLKQLQLGQCAESSAWSYTRQKNLVLKGTKYCLQPEGVSKPAKLGVGCKVSTAKWDLISSSKMHISSNLTNNGNNVCLDIDDNGTIMTNRCKCLSLDGTCNPGSQWFKIIRSSREVNDQIFKQHRSQFVQIFFHPEIYNDSFTTPLPAIVDKCIQLSPIDTRRALYKNIVLSGGSTMFKEFHRRLQRDLKRIADARVVTSNAQLNDDVKSQPIEVNVVSHPFQRYAVWFGGSVLASTPEFYDACHSKAEYQEYGASICRTNPVFKGLIEVSSLLSSSSSSYIMDKEANNPAGFATAAPQESSENSIEMVNYMLSNPAPQTQISFDKLSFADVMQFAELGPKLALHQSKASEEENYFLKFQMLGDKLHDDALMASTSPSSHLPLLPPPLVVGAGEDRFGGTSLEHSAGMMAEEDGGKKARSSENASSVQHLHLVGQTDKAAAGVVEAKNRRKRPRALKTSEEVESQRMTHIAVERNRRRQMNEHLRVLRSLMPGSYVQRGDQASIIGGAIGFVRELEQLLQCLESQKRRRLFGGVSWSWSNSCNA</sequence>
<name>A0AAV8QAA2_ENSVE</name>
<evidence type="ECO:0000259" key="11">
    <source>
        <dbReference type="PROSITE" id="PS50888"/>
    </source>
</evidence>
<organism evidence="12 13">
    <name type="scientific">Ensete ventricosum</name>
    <name type="common">Abyssinian banana</name>
    <name type="synonym">Musa ensete</name>
    <dbReference type="NCBI Taxonomy" id="4639"/>
    <lineage>
        <taxon>Eukaryota</taxon>
        <taxon>Viridiplantae</taxon>
        <taxon>Streptophyta</taxon>
        <taxon>Embryophyta</taxon>
        <taxon>Tracheophyta</taxon>
        <taxon>Spermatophyta</taxon>
        <taxon>Magnoliopsida</taxon>
        <taxon>Liliopsida</taxon>
        <taxon>Zingiberales</taxon>
        <taxon>Musaceae</taxon>
        <taxon>Ensete</taxon>
    </lineage>
</organism>
<dbReference type="GO" id="GO:0000272">
    <property type="term" value="P:polysaccharide catabolic process"/>
    <property type="evidence" value="ECO:0007669"/>
    <property type="project" value="InterPro"/>
</dbReference>
<evidence type="ECO:0000256" key="3">
    <source>
        <dbReference type="ARBA" id="ARBA00022801"/>
    </source>
</evidence>
<dbReference type="GO" id="GO:0004553">
    <property type="term" value="F:hydrolase activity, hydrolyzing O-glycosyl compounds"/>
    <property type="evidence" value="ECO:0007669"/>
    <property type="project" value="InterPro"/>
</dbReference>
<dbReference type="EMBL" id="JAQQAF010000008">
    <property type="protein sequence ID" value="KAJ8465774.1"/>
    <property type="molecule type" value="Genomic_DNA"/>
</dbReference>
<dbReference type="InterPro" id="IPR017853">
    <property type="entry name" value="GH"/>
</dbReference>
<dbReference type="PANTHER" id="PTHR31263">
    <property type="entry name" value="CELLULASE FAMILY PROTEIN (AFU_ORTHOLOGUE AFUA_5G14560)"/>
    <property type="match status" value="1"/>
</dbReference>
<dbReference type="FunFam" id="3.30.420.40:FF:000058">
    <property type="entry name" value="Putative actin-related protein 5"/>
    <property type="match status" value="1"/>
</dbReference>
<evidence type="ECO:0000256" key="6">
    <source>
        <dbReference type="ARBA" id="ARBA00023163"/>
    </source>
</evidence>
<comment type="similarity">
    <text evidence="1">Belongs to the bHLH protein family.</text>
</comment>
<dbReference type="SUPFAM" id="SSF47459">
    <property type="entry name" value="HLH, helix-loop-helix DNA-binding domain"/>
    <property type="match status" value="1"/>
</dbReference>
<evidence type="ECO:0000256" key="7">
    <source>
        <dbReference type="ARBA" id="ARBA00023242"/>
    </source>
</evidence>
<evidence type="ECO:0000313" key="12">
    <source>
        <dbReference type="EMBL" id="KAJ8465774.1"/>
    </source>
</evidence>
<dbReference type="SUPFAM" id="SSF50370">
    <property type="entry name" value="Ricin B-like lectins"/>
    <property type="match status" value="1"/>
</dbReference>
<dbReference type="GO" id="GO:0046983">
    <property type="term" value="F:protein dimerization activity"/>
    <property type="evidence" value="ECO:0007669"/>
    <property type="project" value="InterPro"/>
</dbReference>
<keyword evidence="5" id="KW-0238">DNA-binding</keyword>
<keyword evidence="3" id="KW-0378">Hydrolase</keyword>
<evidence type="ECO:0000256" key="5">
    <source>
        <dbReference type="ARBA" id="ARBA00023125"/>
    </source>
</evidence>
<comment type="similarity">
    <text evidence="9">Belongs to the actin family.</text>
</comment>
<keyword evidence="6" id="KW-0804">Transcription</keyword>
<evidence type="ECO:0000256" key="4">
    <source>
        <dbReference type="ARBA" id="ARBA00023015"/>
    </source>
</evidence>
<dbReference type="Pfam" id="PF00022">
    <property type="entry name" value="Actin"/>
    <property type="match status" value="1"/>
</dbReference>
<feature type="domain" description="BHLH" evidence="11">
    <location>
        <begin position="878"/>
        <end position="929"/>
    </location>
</feature>
<keyword evidence="10" id="KW-0732">Signal</keyword>
<evidence type="ECO:0000313" key="13">
    <source>
        <dbReference type="Proteomes" id="UP001222027"/>
    </source>
</evidence>
<feature type="chain" id="PRO_5043316981" description="BHLH domain-containing protein" evidence="10">
    <location>
        <begin position="19"/>
        <end position="958"/>
    </location>
</feature>
<evidence type="ECO:0000256" key="2">
    <source>
        <dbReference type="ARBA" id="ARBA00005641"/>
    </source>
</evidence>
<keyword evidence="8" id="KW-0326">Glycosidase</keyword>
<dbReference type="InterPro" id="IPR035992">
    <property type="entry name" value="Ricin_B-like_lectins"/>
</dbReference>
<dbReference type="InterPro" id="IPR001547">
    <property type="entry name" value="Glyco_hydro_5"/>
</dbReference>
<feature type="signal peptide" evidence="10">
    <location>
        <begin position="1"/>
        <end position="18"/>
    </location>
</feature>
<dbReference type="AlphaFoldDB" id="A0AAV8QAA2"/>
<dbReference type="Gene3D" id="3.90.640.10">
    <property type="entry name" value="Actin, Chain A, domain 4"/>
    <property type="match status" value="1"/>
</dbReference>
<dbReference type="SUPFAM" id="SSF51445">
    <property type="entry name" value="(Trans)glycosidases"/>
    <property type="match status" value="1"/>
</dbReference>
<evidence type="ECO:0000256" key="9">
    <source>
        <dbReference type="RuleBase" id="RU000487"/>
    </source>
</evidence>
<protein>
    <recommendedName>
        <fullName evidence="11">BHLH domain-containing protein</fullName>
    </recommendedName>
</protein>
<evidence type="ECO:0000256" key="8">
    <source>
        <dbReference type="ARBA" id="ARBA00023295"/>
    </source>
</evidence>
<dbReference type="Pfam" id="PF00010">
    <property type="entry name" value="HLH"/>
    <property type="match status" value="1"/>
</dbReference>
<accession>A0AAV8QAA2</accession>
<dbReference type="SUPFAM" id="SSF53067">
    <property type="entry name" value="Actin-like ATPase domain"/>
    <property type="match status" value="1"/>
</dbReference>
<dbReference type="FunFam" id="4.10.280.10:FF:000050">
    <property type="entry name" value="Basic helix-loop-helix transcription factor"/>
    <property type="match status" value="1"/>
</dbReference>
<dbReference type="SMART" id="SM00353">
    <property type="entry name" value="HLH"/>
    <property type="match status" value="1"/>
</dbReference>
<comment type="caution">
    <text evidence="12">The sequence shown here is derived from an EMBL/GenBank/DDBJ whole genome shotgun (WGS) entry which is preliminary data.</text>
</comment>
<dbReference type="Pfam" id="PF00150">
    <property type="entry name" value="Cellulase"/>
    <property type="match status" value="1"/>
</dbReference>
<keyword evidence="13" id="KW-1185">Reference proteome</keyword>
<dbReference type="InterPro" id="IPR004000">
    <property type="entry name" value="Actin"/>
</dbReference>
<dbReference type="Gene3D" id="4.10.280.10">
    <property type="entry name" value="Helix-loop-helix DNA-binding domain"/>
    <property type="match status" value="1"/>
</dbReference>